<dbReference type="Proteomes" id="UP000179241">
    <property type="component" value="Unassembled WGS sequence"/>
</dbReference>
<protein>
    <recommendedName>
        <fullName evidence="1">DUF6922 domain-containing protein</fullName>
    </recommendedName>
</protein>
<proteinExistence type="predicted"/>
<organism evidence="2 3">
    <name type="scientific">Candidatus Woesebacteria bacterium RIFOXYA1_FULL_43_9</name>
    <dbReference type="NCBI Taxonomy" id="1802534"/>
    <lineage>
        <taxon>Bacteria</taxon>
        <taxon>Candidatus Woeseibacteriota</taxon>
    </lineage>
</organism>
<dbReference type="Pfam" id="PF21956">
    <property type="entry name" value="DUF6922"/>
    <property type="match status" value="1"/>
</dbReference>
<accession>A0A1F8CPY8</accession>
<evidence type="ECO:0000313" key="3">
    <source>
        <dbReference type="Proteomes" id="UP000179241"/>
    </source>
</evidence>
<feature type="domain" description="DUF6922" evidence="1">
    <location>
        <begin position="12"/>
        <end position="60"/>
    </location>
</feature>
<name>A0A1F8CPY8_9BACT</name>
<dbReference type="InterPro" id="IPR053830">
    <property type="entry name" value="DUF6922"/>
</dbReference>
<reference evidence="2 3" key="1">
    <citation type="journal article" date="2016" name="Nat. Commun.">
        <title>Thousands of microbial genomes shed light on interconnected biogeochemical processes in an aquifer system.</title>
        <authorList>
            <person name="Anantharaman K."/>
            <person name="Brown C.T."/>
            <person name="Hug L.A."/>
            <person name="Sharon I."/>
            <person name="Castelle C.J."/>
            <person name="Probst A.J."/>
            <person name="Thomas B.C."/>
            <person name="Singh A."/>
            <person name="Wilkins M.J."/>
            <person name="Karaoz U."/>
            <person name="Brodie E.L."/>
            <person name="Williams K.H."/>
            <person name="Hubbard S.S."/>
            <person name="Banfield J.F."/>
        </authorList>
    </citation>
    <scope>NUCLEOTIDE SEQUENCE [LARGE SCALE GENOMIC DNA]</scope>
</reference>
<sequence>MRQTKLPESFREYFWDVDFDNLNQNKHSYLIIKRLLDRGKTPEIRWLLKAYDKNQIKNVLLKTKDLSRVSGTFWADVLGLNPNQIPCLQKPYFPIHFGLYS</sequence>
<evidence type="ECO:0000259" key="1">
    <source>
        <dbReference type="Pfam" id="PF21956"/>
    </source>
</evidence>
<comment type="caution">
    <text evidence="2">The sequence shown here is derived from an EMBL/GenBank/DDBJ whole genome shotgun (WGS) entry which is preliminary data.</text>
</comment>
<gene>
    <name evidence="2" type="ORF">A2188_01290</name>
</gene>
<evidence type="ECO:0000313" key="2">
    <source>
        <dbReference type="EMBL" id="OGM77635.1"/>
    </source>
</evidence>
<dbReference type="EMBL" id="MGHU01000014">
    <property type="protein sequence ID" value="OGM77635.1"/>
    <property type="molecule type" value="Genomic_DNA"/>
</dbReference>
<dbReference type="AlphaFoldDB" id="A0A1F8CPY8"/>